<dbReference type="SUPFAM" id="SSF55073">
    <property type="entry name" value="Nucleotide cyclase"/>
    <property type="match status" value="1"/>
</dbReference>
<feature type="coiled-coil region" evidence="1">
    <location>
        <begin position="530"/>
        <end position="557"/>
    </location>
</feature>
<feature type="domain" description="GGDEF" evidence="3">
    <location>
        <begin position="402"/>
        <end position="535"/>
    </location>
</feature>
<keyword evidence="1" id="KW-0175">Coiled coil</keyword>
<dbReference type="PANTHER" id="PTHR44757:SF2">
    <property type="entry name" value="BIOFILM ARCHITECTURE MAINTENANCE PROTEIN MBAA"/>
    <property type="match status" value="1"/>
</dbReference>
<evidence type="ECO:0000256" key="1">
    <source>
        <dbReference type="SAM" id="Coils"/>
    </source>
</evidence>
<dbReference type="PROSITE" id="PS50883">
    <property type="entry name" value="EAL"/>
    <property type="match status" value="1"/>
</dbReference>
<dbReference type="AlphaFoldDB" id="A0A6J6G0X4"/>
<dbReference type="SUPFAM" id="SSF141868">
    <property type="entry name" value="EAL domain-like"/>
    <property type="match status" value="1"/>
</dbReference>
<sequence>MLGGFAVLLLVAGLLATIIHFETERRRSIALASYLRNTDEEARAQARPIEQLFEHVYEDLRTLAALPSVRAVDRHGRSLVGDSRETFQQIYNNLADAVAVSEVYVIPGDFDPERVDPVTGRPEEPIVMFDELIVDAASRVDEAERDSLVEGAEEEIEIYEYREFAAQVRWMRGNFPRRESIDGLNVPMIGSKSLITCDNSYFIHTGLDADRMGILLSVPFYGPDGAFKGLVAAIVLDRALAAALPGENTVLYNQAYGYSLETDLTDVEASRPFFESGRRDPELLFSETYDLGIPDPRGSWSIWVARPNAEFDTSPEASAARSFELTSMLILVVLTVLAGAIWAQFRRQRSAAERHASELELKVAARTDEIARLALTDPLTDLPNRAMMRMHLDQIASHAAGNAFAVLCVDLDRLKTINDTLGHGAGDAYLATAASRMREAVGARGIVARWGGDEFVITLEGRELSMQAEVVASEILDVLTQEMVVEGQAWTPGGSIGIAVAPHDGTDSDELLNRADRALYRAKADGRGRVLRYDSTLDEMDHQRRRLEQELFDAVEQRQFVVHYQPMVEADTGDLVGFEALVRWQHPTRGLVLPSEFIPVAEETGVILEIGDVVLEEACRTAVTWQDPIRIAVNLSAVQVAQSDLPQRIASILRTTGLPGDRLELELTESMLLDASPATLARLAMIRQLGVRVALDDFGTGYCSLSYLQVFAFDRIKIDRSFVADLEMRPTCLAIIRAVTQLAESLGMKTTAEGVETRRQAELLARLGVTELQGFLLGRPEPEAAVTDRAREAGQPTPLVRT</sequence>
<dbReference type="InterPro" id="IPR001633">
    <property type="entry name" value="EAL_dom"/>
</dbReference>
<dbReference type="CDD" id="cd01948">
    <property type="entry name" value="EAL"/>
    <property type="match status" value="1"/>
</dbReference>
<dbReference type="Gene3D" id="3.30.70.270">
    <property type="match status" value="1"/>
</dbReference>
<dbReference type="SMART" id="SM00052">
    <property type="entry name" value="EAL"/>
    <property type="match status" value="1"/>
</dbReference>
<evidence type="ECO:0000259" key="2">
    <source>
        <dbReference type="PROSITE" id="PS50883"/>
    </source>
</evidence>
<dbReference type="PROSITE" id="PS50887">
    <property type="entry name" value="GGDEF"/>
    <property type="match status" value="1"/>
</dbReference>
<dbReference type="CDD" id="cd01949">
    <property type="entry name" value="GGDEF"/>
    <property type="match status" value="1"/>
</dbReference>
<dbReference type="EMBL" id="CAEZSR010000246">
    <property type="protein sequence ID" value="CAB4592924.1"/>
    <property type="molecule type" value="Genomic_DNA"/>
</dbReference>
<feature type="domain" description="EAL" evidence="2">
    <location>
        <begin position="544"/>
        <end position="794"/>
    </location>
</feature>
<dbReference type="InterPro" id="IPR052155">
    <property type="entry name" value="Biofilm_reg_signaling"/>
</dbReference>
<name>A0A6J6G0X4_9ZZZZ</name>
<dbReference type="SMART" id="SM00267">
    <property type="entry name" value="GGDEF"/>
    <property type="match status" value="1"/>
</dbReference>
<dbReference type="NCBIfam" id="TIGR00254">
    <property type="entry name" value="GGDEF"/>
    <property type="match status" value="1"/>
</dbReference>
<dbReference type="InterPro" id="IPR029787">
    <property type="entry name" value="Nucleotide_cyclase"/>
</dbReference>
<gene>
    <name evidence="4" type="ORF">UFOPK1493_03841</name>
</gene>
<dbReference type="Gene3D" id="3.20.20.450">
    <property type="entry name" value="EAL domain"/>
    <property type="match status" value="1"/>
</dbReference>
<dbReference type="Pfam" id="PF00563">
    <property type="entry name" value="EAL"/>
    <property type="match status" value="1"/>
</dbReference>
<proteinExistence type="predicted"/>
<accession>A0A6J6G0X4</accession>
<protein>
    <submittedName>
        <fullName evidence="4">Unannotated protein</fullName>
    </submittedName>
</protein>
<dbReference type="PANTHER" id="PTHR44757">
    <property type="entry name" value="DIGUANYLATE CYCLASE DGCP"/>
    <property type="match status" value="1"/>
</dbReference>
<reference evidence="4" key="1">
    <citation type="submission" date="2020-05" db="EMBL/GenBank/DDBJ databases">
        <authorList>
            <person name="Chiriac C."/>
            <person name="Salcher M."/>
            <person name="Ghai R."/>
            <person name="Kavagutti S V."/>
        </authorList>
    </citation>
    <scope>NUCLEOTIDE SEQUENCE</scope>
</reference>
<evidence type="ECO:0000313" key="4">
    <source>
        <dbReference type="EMBL" id="CAB4592924.1"/>
    </source>
</evidence>
<dbReference type="InterPro" id="IPR043128">
    <property type="entry name" value="Rev_trsase/Diguanyl_cyclase"/>
</dbReference>
<dbReference type="Pfam" id="PF00990">
    <property type="entry name" value="GGDEF"/>
    <property type="match status" value="1"/>
</dbReference>
<dbReference type="InterPro" id="IPR000160">
    <property type="entry name" value="GGDEF_dom"/>
</dbReference>
<evidence type="ECO:0000259" key="3">
    <source>
        <dbReference type="PROSITE" id="PS50887"/>
    </source>
</evidence>
<dbReference type="InterPro" id="IPR035919">
    <property type="entry name" value="EAL_sf"/>
</dbReference>
<organism evidence="4">
    <name type="scientific">freshwater metagenome</name>
    <dbReference type="NCBI Taxonomy" id="449393"/>
    <lineage>
        <taxon>unclassified sequences</taxon>
        <taxon>metagenomes</taxon>
        <taxon>ecological metagenomes</taxon>
    </lineage>
</organism>